<feature type="region of interest" description="Disordered" evidence="1">
    <location>
        <begin position="106"/>
        <end position="132"/>
    </location>
</feature>
<dbReference type="EMBL" id="QFNK01000051">
    <property type="protein sequence ID" value="PZO87579.1"/>
    <property type="molecule type" value="Genomic_DNA"/>
</dbReference>
<comment type="caution">
    <text evidence="2">The sequence shown here is derived from an EMBL/GenBank/DDBJ whole genome shotgun (WGS) entry which is preliminary data.</text>
</comment>
<evidence type="ECO:0000256" key="1">
    <source>
        <dbReference type="SAM" id="MobiDB-lite"/>
    </source>
</evidence>
<accession>A0A2W5A542</accession>
<evidence type="ECO:0000313" key="2">
    <source>
        <dbReference type="EMBL" id="PZO87579.1"/>
    </source>
</evidence>
<name>A0A2W5A542_9BACT</name>
<reference evidence="2 3" key="1">
    <citation type="submission" date="2017-08" db="EMBL/GenBank/DDBJ databases">
        <title>Infants hospitalized years apart are colonized by the same room-sourced microbial strains.</title>
        <authorList>
            <person name="Brooks B."/>
            <person name="Olm M.R."/>
            <person name="Firek B.A."/>
            <person name="Baker R."/>
            <person name="Thomas B.C."/>
            <person name="Morowitz M.J."/>
            <person name="Banfield J.F."/>
        </authorList>
    </citation>
    <scope>NUCLEOTIDE SEQUENCE [LARGE SCALE GENOMIC DNA]</scope>
    <source>
        <strain evidence="2">S2_018_000_R2_104</strain>
    </source>
</reference>
<dbReference type="AlphaFoldDB" id="A0A2W5A542"/>
<dbReference type="Proteomes" id="UP000249557">
    <property type="component" value="Unassembled WGS sequence"/>
</dbReference>
<organism evidence="2 3">
    <name type="scientific">Micavibrio aeruginosavorus</name>
    <dbReference type="NCBI Taxonomy" id="349221"/>
    <lineage>
        <taxon>Bacteria</taxon>
        <taxon>Pseudomonadati</taxon>
        <taxon>Bdellovibrionota</taxon>
        <taxon>Bdellovibrionia</taxon>
        <taxon>Bdellovibrionales</taxon>
        <taxon>Pseudobdellovibrionaceae</taxon>
        <taxon>Micavibrio</taxon>
    </lineage>
</organism>
<evidence type="ECO:0000313" key="3">
    <source>
        <dbReference type="Proteomes" id="UP000249557"/>
    </source>
</evidence>
<proteinExistence type="predicted"/>
<sequence>MSKNTCSIRNLFGTLLIAGGAAYAVDDYLSTPHSVDDLALNLVNNHILGNMPELEEKRLLMGFLTSTFIRQTDAATCTNYGFYTRCALKDEARYLVKSFLFQVPNINPSEENEAPGEKPRAPSLKPSRSWNI</sequence>
<protein>
    <submittedName>
        <fullName evidence="2">Uncharacterized protein</fullName>
    </submittedName>
</protein>
<gene>
    <name evidence="2" type="ORF">DI626_03670</name>
</gene>